<organism evidence="1">
    <name type="scientific">marine sediment metagenome</name>
    <dbReference type="NCBI Taxonomy" id="412755"/>
    <lineage>
        <taxon>unclassified sequences</taxon>
        <taxon>metagenomes</taxon>
        <taxon>ecological metagenomes</taxon>
    </lineage>
</organism>
<name>X1H3L2_9ZZZZ</name>
<sequence>ANYLKSIGLENTSIIILDFVKEFLRKMVSYKRLSRIEIIKAISSFYEREALSSGQKLTTPLN</sequence>
<reference evidence="1" key="1">
    <citation type="journal article" date="2014" name="Front. Microbiol.">
        <title>High frequency of phylogenetically diverse reductive dehalogenase-homologous genes in deep subseafloor sedimentary metagenomes.</title>
        <authorList>
            <person name="Kawai M."/>
            <person name="Futagami T."/>
            <person name="Toyoda A."/>
            <person name="Takaki Y."/>
            <person name="Nishi S."/>
            <person name="Hori S."/>
            <person name="Arai W."/>
            <person name="Tsubouchi T."/>
            <person name="Morono Y."/>
            <person name="Uchiyama I."/>
            <person name="Ito T."/>
            <person name="Fujiyama A."/>
            <person name="Inagaki F."/>
            <person name="Takami H."/>
        </authorList>
    </citation>
    <scope>NUCLEOTIDE SEQUENCE</scope>
    <source>
        <strain evidence="1">Expedition CK06-06</strain>
    </source>
</reference>
<gene>
    <name evidence="1" type="ORF">S03H2_35424</name>
</gene>
<feature type="non-terminal residue" evidence="1">
    <location>
        <position position="1"/>
    </location>
</feature>
<protein>
    <submittedName>
        <fullName evidence="1">Uncharacterized protein</fullName>
    </submittedName>
</protein>
<comment type="caution">
    <text evidence="1">The sequence shown here is derived from an EMBL/GenBank/DDBJ whole genome shotgun (WGS) entry which is preliminary data.</text>
</comment>
<accession>X1H3L2</accession>
<proteinExistence type="predicted"/>
<evidence type="ECO:0000313" key="1">
    <source>
        <dbReference type="EMBL" id="GAH48444.1"/>
    </source>
</evidence>
<dbReference type="AlphaFoldDB" id="X1H3L2"/>
<dbReference type="EMBL" id="BARU01021665">
    <property type="protein sequence ID" value="GAH48444.1"/>
    <property type="molecule type" value="Genomic_DNA"/>
</dbReference>